<dbReference type="EMBL" id="JAHLQT010039966">
    <property type="protein sequence ID" value="KAG7156132.1"/>
    <property type="molecule type" value="Genomic_DNA"/>
</dbReference>
<organism evidence="2 3">
    <name type="scientific">Homarus americanus</name>
    <name type="common">American lobster</name>
    <dbReference type="NCBI Taxonomy" id="6706"/>
    <lineage>
        <taxon>Eukaryota</taxon>
        <taxon>Metazoa</taxon>
        <taxon>Ecdysozoa</taxon>
        <taxon>Arthropoda</taxon>
        <taxon>Crustacea</taxon>
        <taxon>Multicrustacea</taxon>
        <taxon>Malacostraca</taxon>
        <taxon>Eumalacostraca</taxon>
        <taxon>Eucarida</taxon>
        <taxon>Decapoda</taxon>
        <taxon>Pleocyemata</taxon>
        <taxon>Astacidea</taxon>
        <taxon>Nephropoidea</taxon>
        <taxon>Nephropidae</taxon>
        <taxon>Homarus</taxon>
    </lineage>
</organism>
<dbReference type="OrthoDB" id="6368205at2759"/>
<evidence type="ECO:0000256" key="1">
    <source>
        <dbReference type="SAM" id="SignalP"/>
    </source>
</evidence>
<name>A0A8J5JCZ3_HOMAM</name>
<reference evidence="2" key="1">
    <citation type="journal article" date="2021" name="Sci. Adv.">
        <title>The American lobster genome reveals insights on longevity, neural, and immune adaptations.</title>
        <authorList>
            <person name="Polinski J.M."/>
            <person name="Zimin A.V."/>
            <person name="Clark K.F."/>
            <person name="Kohn A.B."/>
            <person name="Sadowski N."/>
            <person name="Timp W."/>
            <person name="Ptitsyn A."/>
            <person name="Khanna P."/>
            <person name="Romanova D.Y."/>
            <person name="Williams P."/>
            <person name="Greenwood S.J."/>
            <person name="Moroz L.L."/>
            <person name="Walt D.R."/>
            <person name="Bodnar A.G."/>
        </authorList>
    </citation>
    <scope>NUCLEOTIDE SEQUENCE</scope>
    <source>
        <strain evidence="2">GMGI-L3</strain>
    </source>
</reference>
<feature type="chain" id="PRO_5035307719" evidence="1">
    <location>
        <begin position="28"/>
        <end position="223"/>
    </location>
</feature>
<evidence type="ECO:0000313" key="3">
    <source>
        <dbReference type="Proteomes" id="UP000747542"/>
    </source>
</evidence>
<protein>
    <submittedName>
        <fullName evidence="2">Putative Interleukin-17-containing protein</fullName>
    </submittedName>
</protein>
<feature type="signal peptide" evidence="1">
    <location>
        <begin position="1"/>
        <end position="27"/>
    </location>
</feature>
<keyword evidence="1" id="KW-0732">Signal</keyword>
<proteinExistence type="predicted"/>
<gene>
    <name evidence="2" type="ORF">Hamer_G022598</name>
</gene>
<accession>A0A8J5JCZ3</accession>
<sequence>MVVQRVLYRQPAVTSITLACLIHAVLATPTANSPHNLTINSLAGNVLTVHSPAAFMEHFDSQMPINWLQPEMICSPAELMNDHFSRYTAFPLSVITFNLVNACQNLQENREVVVLEDRHQLSPEWLAHATVLGECPWELVRKDFIPGIVPPSIIELGCLCNDHRCSLVGNFKCIPVSRSVRIWNRGPHSCGSYHPQTVKVTVACVCAQPHSPRGGEAQPFLWN</sequence>
<dbReference type="PROSITE" id="PS51257">
    <property type="entry name" value="PROKAR_LIPOPROTEIN"/>
    <property type="match status" value="1"/>
</dbReference>
<dbReference type="AlphaFoldDB" id="A0A8J5JCZ3"/>
<keyword evidence="3" id="KW-1185">Reference proteome</keyword>
<evidence type="ECO:0000313" key="2">
    <source>
        <dbReference type="EMBL" id="KAG7156132.1"/>
    </source>
</evidence>
<comment type="caution">
    <text evidence="2">The sequence shown here is derived from an EMBL/GenBank/DDBJ whole genome shotgun (WGS) entry which is preliminary data.</text>
</comment>
<dbReference type="Proteomes" id="UP000747542">
    <property type="component" value="Unassembled WGS sequence"/>
</dbReference>